<dbReference type="AlphaFoldDB" id="A0AAV6M9N0"/>
<reference evidence="1 2" key="1">
    <citation type="journal article" date="2021" name="Hortic Res">
        <title>The domestication of Cucurbita argyrosperma as revealed by the genome of its wild relative.</title>
        <authorList>
            <person name="Barrera-Redondo J."/>
            <person name="Sanchez-de la Vega G."/>
            <person name="Aguirre-Liguori J.A."/>
            <person name="Castellanos-Morales G."/>
            <person name="Gutierrez-Guerrero Y.T."/>
            <person name="Aguirre-Dugua X."/>
            <person name="Aguirre-Planter E."/>
            <person name="Tenaillon M.I."/>
            <person name="Lira-Saade R."/>
            <person name="Eguiarte L.E."/>
        </authorList>
    </citation>
    <scope>NUCLEOTIDE SEQUENCE [LARGE SCALE GENOMIC DNA]</scope>
    <source>
        <strain evidence="1">JBR-2021</strain>
    </source>
</reference>
<sequence>MRIFMLLLLDFDCLDNKVTMFHVASQWAQPQPTLLIASGVIGRLMNDIASHKVSISNAKCITRKGQVVKAWKDIIEDYTESAMLIRNVILDCVLNFAQLLNLFYKEADGYTFADGATKQFIIMMLTDPVPI</sequence>
<proteinExistence type="predicted"/>
<accession>A0AAV6M9N0</accession>
<organism evidence="1 2">
    <name type="scientific">Cucurbita argyrosperma subsp. sororia</name>
    <dbReference type="NCBI Taxonomy" id="37648"/>
    <lineage>
        <taxon>Eukaryota</taxon>
        <taxon>Viridiplantae</taxon>
        <taxon>Streptophyta</taxon>
        <taxon>Embryophyta</taxon>
        <taxon>Tracheophyta</taxon>
        <taxon>Spermatophyta</taxon>
        <taxon>Magnoliopsida</taxon>
        <taxon>eudicotyledons</taxon>
        <taxon>Gunneridae</taxon>
        <taxon>Pentapetalae</taxon>
        <taxon>rosids</taxon>
        <taxon>fabids</taxon>
        <taxon>Cucurbitales</taxon>
        <taxon>Cucurbitaceae</taxon>
        <taxon>Cucurbiteae</taxon>
        <taxon>Cucurbita</taxon>
    </lineage>
</organism>
<name>A0AAV6M9N0_9ROSI</name>
<protein>
    <submittedName>
        <fullName evidence="1">Uncharacterized protein</fullName>
    </submittedName>
</protein>
<evidence type="ECO:0000313" key="2">
    <source>
        <dbReference type="Proteomes" id="UP000685013"/>
    </source>
</evidence>
<gene>
    <name evidence="1" type="ORF">SDJN03_25136</name>
</gene>
<evidence type="ECO:0000313" key="1">
    <source>
        <dbReference type="EMBL" id="KAG6577562.1"/>
    </source>
</evidence>
<dbReference type="EMBL" id="JAGKQH010000016">
    <property type="protein sequence ID" value="KAG6577562.1"/>
    <property type="molecule type" value="Genomic_DNA"/>
</dbReference>
<comment type="caution">
    <text evidence="1">The sequence shown here is derived from an EMBL/GenBank/DDBJ whole genome shotgun (WGS) entry which is preliminary data.</text>
</comment>
<feature type="non-terminal residue" evidence="1">
    <location>
        <position position="1"/>
    </location>
</feature>
<keyword evidence="2" id="KW-1185">Reference proteome</keyword>
<dbReference type="Proteomes" id="UP000685013">
    <property type="component" value="Chromosome 16"/>
</dbReference>